<protein>
    <submittedName>
        <fullName evidence="3">Putative reverse transcriptase domain-containing protein</fullName>
    </submittedName>
</protein>
<dbReference type="Pfam" id="PF24626">
    <property type="entry name" value="SH3_Tf2-1"/>
    <property type="match status" value="1"/>
</dbReference>
<evidence type="ECO:0000259" key="2">
    <source>
        <dbReference type="Pfam" id="PF24626"/>
    </source>
</evidence>
<proteinExistence type="predicted"/>
<feature type="domain" description="Tf2-1-like SH3-like" evidence="2">
    <location>
        <begin position="279"/>
        <end position="343"/>
    </location>
</feature>
<evidence type="ECO:0000256" key="1">
    <source>
        <dbReference type="SAM" id="Coils"/>
    </source>
</evidence>
<organism evidence="3">
    <name type="scientific">Tanacetum cinerariifolium</name>
    <name type="common">Dalmatian daisy</name>
    <name type="synonym">Chrysanthemum cinerariifolium</name>
    <dbReference type="NCBI Taxonomy" id="118510"/>
    <lineage>
        <taxon>Eukaryota</taxon>
        <taxon>Viridiplantae</taxon>
        <taxon>Streptophyta</taxon>
        <taxon>Embryophyta</taxon>
        <taxon>Tracheophyta</taxon>
        <taxon>Spermatophyta</taxon>
        <taxon>Magnoliopsida</taxon>
        <taxon>eudicotyledons</taxon>
        <taxon>Gunneridae</taxon>
        <taxon>Pentapetalae</taxon>
        <taxon>asterids</taxon>
        <taxon>campanulids</taxon>
        <taxon>Asterales</taxon>
        <taxon>Asteraceae</taxon>
        <taxon>Asteroideae</taxon>
        <taxon>Anthemideae</taxon>
        <taxon>Anthemidinae</taxon>
        <taxon>Tanacetum</taxon>
    </lineage>
</organism>
<comment type="caution">
    <text evidence="3">The sequence shown here is derived from an EMBL/GenBank/DDBJ whole genome shotgun (WGS) entry which is preliminary data.</text>
</comment>
<dbReference type="GO" id="GO:0003964">
    <property type="term" value="F:RNA-directed DNA polymerase activity"/>
    <property type="evidence" value="ECO:0007669"/>
    <property type="project" value="UniProtKB-KW"/>
</dbReference>
<dbReference type="PANTHER" id="PTHR46148">
    <property type="entry name" value="CHROMO DOMAIN-CONTAINING PROTEIN"/>
    <property type="match status" value="1"/>
</dbReference>
<keyword evidence="3" id="KW-0808">Transferase</keyword>
<dbReference type="EMBL" id="BKCJ010019645">
    <property type="protein sequence ID" value="GEV29710.1"/>
    <property type="molecule type" value="Genomic_DNA"/>
</dbReference>
<feature type="coiled-coil region" evidence="1">
    <location>
        <begin position="109"/>
        <end position="136"/>
    </location>
</feature>
<accession>A0A699GMB0</accession>
<keyword evidence="3" id="KW-0548">Nucleotidyltransferase</keyword>
<sequence>LVSRAKVIETVTITTFLFPSKKVLRANTSLEWAMSSPNHPALDIEDAFSSNFPDYISASSDYTSLERHKEQIKEILNHLDEPSLDRIKNIEDNIEGLGKGQQFGQNNKIALARFRIADLEQIIKEIQARHQADKESLLDALYELKINLEGPIPPKRTSTSAAPVVTPDAIRQLVANSVTASLETQAATMANTNNLNRNTGPRETLVVKEETTKRSDKSFISISLTSMRNIPPITLDTTYDIEMTNGNLVVQIRQRLQVARDRQRSYANVRQKPLEFQIGDRVMLKVSPRKGVIRFEKQEKLNPRYIGPFKILERIGRVAYKLELPEELKNVHNTFHISNLKKCLSIESLVIPMKELRLDDNLNFVEEPVEIMDREVKQLKQSRIPIVKKTCNNDKNLSEIQLEHEKEDELVAVLVKAVHELDCMMVVKEIENGLLKEVEKLEWWFEQDIDDKGQKDEEDEVVMKYENWMI</sequence>
<keyword evidence="1" id="KW-0175">Coiled coil</keyword>
<reference evidence="3" key="1">
    <citation type="journal article" date="2019" name="Sci. Rep.">
        <title>Draft genome of Tanacetum cinerariifolium, the natural source of mosquito coil.</title>
        <authorList>
            <person name="Yamashiro T."/>
            <person name="Shiraishi A."/>
            <person name="Satake H."/>
            <person name="Nakayama K."/>
        </authorList>
    </citation>
    <scope>NUCLEOTIDE SEQUENCE</scope>
</reference>
<evidence type="ECO:0000313" key="3">
    <source>
        <dbReference type="EMBL" id="GEV29710.1"/>
    </source>
</evidence>
<dbReference type="AlphaFoldDB" id="A0A699GMB0"/>
<dbReference type="InterPro" id="IPR056924">
    <property type="entry name" value="SH3_Tf2-1"/>
</dbReference>
<name>A0A699GMB0_TANCI</name>
<gene>
    <name evidence="3" type="ORF">Tci_101687</name>
</gene>
<keyword evidence="3" id="KW-0695">RNA-directed DNA polymerase</keyword>
<feature type="non-terminal residue" evidence="3">
    <location>
        <position position="1"/>
    </location>
</feature>
<dbReference type="PANTHER" id="PTHR46148:SF59">
    <property type="entry name" value="NUCLEOTIDYLTRANSFERASE, RIBONUCLEASE H"/>
    <property type="match status" value="1"/>
</dbReference>